<feature type="non-terminal residue" evidence="1">
    <location>
        <position position="1"/>
    </location>
</feature>
<reference evidence="1" key="1">
    <citation type="journal article" date="2014" name="Front. Microbiol.">
        <title>High frequency of phylogenetically diverse reductive dehalogenase-homologous genes in deep subseafloor sedimentary metagenomes.</title>
        <authorList>
            <person name="Kawai M."/>
            <person name="Futagami T."/>
            <person name="Toyoda A."/>
            <person name="Takaki Y."/>
            <person name="Nishi S."/>
            <person name="Hori S."/>
            <person name="Arai W."/>
            <person name="Tsubouchi T."/>
            <person name="Morono Y."/>
            <person name="Uchiyama I."/>
            <person name="Ito T."/>
            <person name="Fujiyama A."/>
            <person name="Inagaki F."/>
            <person name="Takami H."/>
        </authorList>
    </citation>
    <scope>NUCLEOTIDE SEQUENCE</scope>
    <source>
        <strain evidence="1">Expedition CK06-06</strain>
    </source>
</reference>
<gene>
    <name evidence="1" type="ORF">S06H3_20970</name>
</gene>
<protein>
    <submittedName>
        <fullName evidence="1">Uncharacterized protein</fullName>
    </submittedName>
</protein>
<dbReference type="AlphaFoldDB" id="X1LK92"/>
<sequence>QEQREEIWHNQYQGKVVCWLGVLDEAPAPGQVEFESGEDVRVQLRGSGVQDLAYENEWWGDVLWFTGTLSDYDYFYNDFLLTQGTMGPLVLERIWTRAVDLDTPWLVEPPHLLNAPGVNSRYFYYYVPCFDIRDYFAEIVIYVVDKANGYFVSDRSIEWGEYSHKYSSFPSVLQEIRERAKQDIISIADDDLVFLTERLPVEATPGGLILRITDEGFSFYDAESERLLCTKHADIATALVQDDIVYVSGVSKLYYYSLSYSLS</sequence>
<comment type="caution">
    <text evidence="1">The sequence shown here is derived from an EMBL/GenBank/DDBJ whole genome shotgun (WGS) entry which is preliminary data.</text>
</comment>
<dbReference type="EMBL" id="BARV01010936">
    <property type="protein sequence ID" value="GAI02810.1"/>
    <property type="molecule type" value="Genomic_DNA"/>
</dbReference>
<accession>X1LK92</accession>
<evidence type="ECO:0000313" key="1">
    <source>
        <dbReference type="EMBL" id="GAI02810.1"/>
    </source>
</evidence>
<name>X1LK92_9ZZZZ</name>
<proteinExistence type="predicted"/>
<feature type="non-terminal residue" evidence="1">
    <location>
        <position position="263"/>
    </location>
</feature>
<organism evidence="1">
    <name type="scientific">marine sediment metagenome</name>
    <dbReference type="NCBI Taxonomy" id="412755"/>
    <lineage>
        <taxon>unclassified sequences</taxon>
        <taxon>metagenomes</taxon>
        <taxon>ecological metagenomes</taxon>
    </lineage>
</organism>